<name>A0A183G7C5_HELPZ</name>
<dbReference type="AlphaFoldDB" id="A0A183G7C5"/>
<keyword evidence="2" id="KW-1185">Reference proteome</keyword>
<evidence type="ECO:0000313" key="3">
    <source>
        <dbReference type="WBParaSite" id="HPBE_0001767401-mRNA-1"/>
    </source>
</evidence>
<accession>A0A183G7C5</accession>
<dbReference type="PANTHER" id="PTHR31410:SF1">
    <property type="entry name" value="POST-GPI ATTACHMENT TO PROTEINS FACTOR 4"/>
    <property type="match status" value="1"/>
</dbReference>
<accession>A0A3P8EBP9</accession>
<reference evidence="3" key="2">
    <citation type="submission" date="2019-09" db="UniProtKB">
        <authorList>
            <consortium name="WormBaseParasite"/>
        </authorList>
    </citation>
    <scope>IDENTIFICATION</scope>
</reference>
<sequence length="117" mass="12712">MYILIADVRFFVTRSVYLSSPESCCTPAVIFRAAKIPEIVSRLSTEAVAPGHAKDHILDDSAFVGRQTDTNLVVHIGAKFGVAPIPDKMREPLYDGTATFCVKKKTTTLKIGLNSGN</sequence>
<reference evidence="1 2" key="1">
    <citation type="submission" date="2018-11" db="EMBL/GenBank/DDBJ databases">
        <authorList>
            <consortium name="Pathogen Informatics"/>
        </authorList>
    </citation>
    <scope>NUCLEOTIDE SEQUENCE [LARGE SCALE GENOMIC DNA]</scope>
</reference>
<proteinExistence type="predicted"/>
<dbReference type="WBParaSite" id="HPBE_0001767401-mRNA-1">
    <property type="protein sequence ID" value="HPBE_0001767401-mRNA-1"/>
    <property type="gene ID" value="HPBE_0001767401"/>
</dbReference>
<dbReference type="EMBL" id="UZAH01030174">
    <property type="protein sequence ID" value="VDP09569.1"/>
    <property type="molecule type" value="Genomic_DNA"/>
</dbReference>
<gene>
    <name evidence="1" type="ORF">HPBE_LOCUS17673</name>
</gene>
<organism evidence="2 3">
    <name type="scientific">Heligmosomoides polygyrus</name>
    <name type="common">Parasitic roundworm</name>
    <dbReference type="NCBI Taxonomy" id="6339"/>
    <lineage>
        <taxon>Eukaryota</taxon>
        <taxon>Metazoa</taxon>
        <taxon>Ecdysozoa</taxon>
        <taxon>Nematoda</taxon>
        <taxon>Chromadorea</taxon>
        <taxon>Rhabditida</taxon>
        <taxon>Rhabditina</taxon>
        <taxon>Rhabditomorpha</taxon>
        <taxon>Strongyloidea</taxon>
        <taxon>Heligmosomidae</taxon>
        <taxon>Heligmosomoides</taxon>
    </lineage>
</organism>
<dbReference type="GO" id="GO:0000139">
    <property type="term" value="C:Golgi membrane"/>
    <property type="evidence" value="ECO:0007669"/>
    <property type="project" value="InterPro"/>
</dbReference>
<dbReference type="Proteomes" id="UP000050761">
    <property type="component" value="Unassembled WGS sequence"/>
</dbReference>
<dbReference type="InterPro" id="IPR029675">
    <property type="entry name" value="PGAP4"/>
</dbReference>
<dbReference type="PANTHER" id="PTHR31410">
    <property type="entry name" value="TRANSMEMBRANE PROTEIN 246"/>
    <property type="match status" value="1"/>
</dbReference>
<dbReference type="GO" id="GO:0006506">
    <property type="term" value="P:GPI anchor biosynthetic process"/>
    <property type="evidence" value="ECO:0007669"/>
    <property type="project" value="InterPro"/>
</dbReference>
<dbReference type="OrthoDB" id="2016523at2759"/>
<evidence type="ECO:0000313" key="2">
    <source>
        <dbReference type="Proteomes" id="UP000050761"/>
    </source>
</evidence>
<protein>
    <submittedName>
        <fullName evidence="3">Transposase</fullName>
    </submittedName>
</protein>
<evidence type="ECO:0000313" key="1">
    <source>
        <dbReference type="EMBL" id="VDP09569.1"/>
    </source>
</evidence>
<dbReference type="GO" id="GO:0016757">
    <property type="term" value="F:glycosyltransferase activity"/>
    <property type="evidence" value="ECO:0007669"/>
    <property type="project" value="InterPro"/>
</dbReference>